<accession>A0ABS6RV61</accession>
<sequence length="323" mass="34924">MLSKVISATIYGVDACLIDVEVDIAARGMPHFSIVGLPDTSVKESKDRVRAALKNVGFSFPLKQITVNLSPADLRKEGSSFDLPLAVGILASEGVIAAGTQSNYLIAGELSLDGTIKPIRGTLSMAIAARDNKLSGIILPYENAREASVVNGLAVYGMKTIVDLVAFLSNNNGVEPLVTDLSRVLDEYSSYEEDYCDVKGQEHAKRAIEVAASGGHNVLMIGPPGSGKTMLARRLPTIMPLMTFEEAIETTKIHSVSGYSYLEPKEIWTYTSTQANLQSITQYHTVSPGIKTGCKLHPPDAEMHPKRTHHLADIDRCFSSGRY</sequence>
<evidence type="ECO:0000313" key="2">
    <source>
        <dbReference type="EMBL" id="MBV6340163.1"/>
    </source>
</evidence>
<dbReference type="InterPro" id="IPR000523">
    <property type="entry name" value="Mg_chelatse_chII-like_cat_dom"/>
</dbReference>
<keyword evidence="2" id="KW-0067">ATP-binding</keyword>
<dbReference type="EMBL" id="JABXWD010000010">
    <property type="protein sequence ID" value="MBV6340163.1"/>
    <property type="molecule type" value="Genomic_DNA"/>
</dbReference>
<gene>
    <name evidence="2" type="ORF">HWQ67_01065</name>
</gene>
<dbReference type="CDD" id="cd00009">
    <property type="entry name" value="AAA"/>
    <property type="match status" value="1"/>
</dbReference>
<feature type="domain" description="Magnesium chelatase ChlI-like catalytic" evidence="1">
    <location>
        <begin position="194"/>
        <end position="279"/>
    </location>
</feature>
<dbReference type="Pfam" id="PF13541">
    <property type="entry name" value="ChlI"/>
    <property type="match status" value="1"/>
</dbReference>
<dbReference type="PANTHER" id="PTHR32039:SF7">
    <property type="entry name" value="COMPETENCE PROTEIN COMM"/>
    <property type="match status" value="1"/>
</dbReference>
<dbReference type="Proteomes" id="UP001196980">
    <property type="component" value="Unassembled WGS sequence"/>
</dbReference>
<dbReference type="GO" id="GO:0005524">
    <property type="term" value="F:ATP binding"/>
    <property type="evidence" value="ECO:0007669"/>
    <property type="project" value="UniProtKB-KW"/>
</dbReference>
<evidence type="ECO:0000259" key="1">
    <source>
        <dbReference type="Pfam" id="PF01078"/>
    </source>
</evidence>
<protein>
    <submittedName>
        <fullName evidence="2">ATP-binding protein</fullName>
    </submittedName>
</protein>
<keyword evidence="3" id="KW-1185">Reference proteome</keyword>
<keyword evidence="2" id="KW-0547">Nucleotide-binding</keyword>
<dbReference type="PANTHER" id="PTHR32039">
    <property type="entry name" value="MAGNESIUM-CHELATASE SUBUNIT CHLI"/>
    <property type="match status" value="1"/>
</dbReference>
<dbReference type="Pfam" id="PF01078">
    <property type="entry name" value="Mg_chelatase"/>
    <property type="match status" value="1"/>
</dbReference>
<comment type="caution">
    <text evidence="2">The sequence shown here is derived from an EMBL/GenBank/DDBJ whole genome shotgun (WGS) entry which is preliminary data.</text>
</comment>
<dbReference type="InterPro" id="IPR045006">
    <property type="entry name" value="CHLI-like"/>
</dbReference>
<proteinExistence type="predicted"/>
<reference evidence="2 3" key="1">
    <citation type="journal article" date="2020" name="J Geophys Res Biogeosci">
        <title>Magnetotaxis as an Adaptation to Enable Bacterial Shuttling of Microbial Sulfur and Sulfur Cycling Across Aquatic Oxic#Anoxic Interfaces.</title>
        <authorList>
            <person name="Li J."/>
            <person name="Liu P."/>
            <person name="Wang J."/>
            <person name="Roberts A.P."/>
            <person name="Pan Y."/>
        </authorList>
    </citation>
    <scope>NUCLEOTIDE SEQUENCE [LARGE SCALE GENOMIC DNA]</scope>
    <source>
        <strain evidence="2 3">MYR-1_YQ</strain>
    </source>
</reference>
<dbReference type="RefSeq" id="WP_218250786.1">
    <property type="nucleotide sequence ID" value="NZ_JABXWD010000010.1"/>
</dbReference>
<organism evidence="2 3">
    <name type="scientific">Candidatus Magnetobacterium casense</name>
    <dbReference type="NCBI Taxonomy" id="1455061"/>
    <lineage>
        <taxon>Bacteria</taxon>
        <taxon>Pseudomonadati</taxon>
        <taxon>Nitrospirota</taxon>
        <taxon>Thermodesulfovibrionia</taxon>
        <taxon>Thermodesulfovibrionales</taxon>
        <taxon>Candidatus Magnetobacteriaceae</taxon>
        <taxon>Candidatus Magnetobacterium</taxon>
    </lineage>
</organism>
<name>A0ABS6RV61_9BACT</name>
<evidence type="ECO:0000313" key="3">
    <source>
        <dbReference type="Proteomes" id="UP001196980"/>
    </source>
</evidence>